<organism evidence="2 3">
    <name type="scientific">Haloplanus litoreus</name>
    <dbReference type="NCBI Taxonomy" id="767515"/>
    <lineage>
        <taxon>Archaea</taxon>
        <taxon>Methanobacteriati</taxon>
        <taxon>Methanobacteriota</taxon>
        <taxon>Stenosarchaea group</taxon>
        <taxon>Halobacteria</taxon>
        <taxon>Halobacteriales</taxon>
        <taxon>Haloferacaceae</taxon>
        <taxon>Haloplanus</taxon>
    </lineage>
</organism>
<name>A0ABD5ZV78_9EURY</name>
<feature type="transmembrane region" description="Helical" evidence="1">
    <location>
        <begin position="37"/>
        <end position="55"/>
    </location>
</feature>
<accession>A0ABD5ZV78</accession>
<gene>
    <name evidence="2" type="ORF">ACFQKE_02495</name>
</gene>
<evidence type="ECO:0000313" key="3">
    <source>
        <dbReference type="Proteomes" id="UP001596434"/>
    </source>
</evidence>
<dbReference type="GeneID" id="96952484"/>
<keyword evidence="1" id="KW-1133">Transmembrane helix</keyword>
<protein>
    <recommendedName>
        <fullName evidence="4">PEP-CTERM protein-sorting domain-containing protein</fullName>
    </recommendedName>
</protein>
<dbReference type="AlphaFoldDB" id="A0ABD5ZV78"/>
<evidence type="ECO:0008006" key="4">
    <source>
        <dbReference type="Google" id="ProtNLM"/>
    </source>
</evidence>
<keyword evidence="1" id="KW-0812">Transmembrane</keyword>
<evidence type="ECO:0000256" key="1">
    <source>
        <dbReference type="SAM" id="Phobius"/>
    </source>
</evidence>
<comment type="caution">
    <text evidence="2">The sequence shown here is derived from an EMBL/GenBank/DDBJ whole genome shotgun (WGS) entry which is preliminary data.</text>
</comment>
<sequence length="61" mass="6029">MTVVSTLGRGAASGLAGALVWIGVSLLFFGAPDPRRAAAAGLALGVGVVVAGLAGRRRRLK</sequence>
<keyword evidence="1" id="KW-0472">Membrane</keyword>
<dbReference type="Proteomes" id="UP001596434">
    <property type="component" value="Unassembled WGS sequence"/>
</dbReference>
<keyword evidence="3" id="KW-1185">Reference proteome</keyword>
<reference evidence="2 3" key="1">
    <citation type="journal article" date="2019" name="Int. J. Syst. Evol. Microbiol.">
        <title>The Global Catalogue of Microorganisms (GCM) 10K type strain sequencing project: providing services to taxonomists for standard genome sequencing and annotation.</title>
        <authorList>
            <consortium name="The Broad Institute Genomics Platform"/>
            <consortium name="The Broad Institute Genome Sequencing Center for Infectious Disease"/>
            <person name="Wu L."/>
            <person name="Ma J."/>
        </authorList>
    </citation>
    <scope>NUCLEOTIDE SEQUENCE [LARGE SCALE GENOMIC DNA]</scope>
    <source>
        <strain evidence="2 3">GX21</strain>
    </source>
</reference>
<evidence type="ECO:0000313" key="2">
    <source>
        <dbReference type="EMBL" id="MFC7254189.1"/>
    </source>
</evidence>
<feature type="transmembrane region" description="Helical" evidence="1">
    <location>
        <begin position="12"/>
        <end position="31"/>
    </location>
</feature>
<dbReference type="EMBL" id="JBHTAT010000001">
    <property type="protein sequence ID" value="MFC7254189.1"/>
    <property type="molecule type" value="Genomic_DNA"/>
</dbReference>
<proteinExistence type="predicted"/>
<dbReference type="RefSeq" id="WP_379702396.1">
    <property type="nucleotide sequence ID" value="NZ_JBHTAT010000001.1"/>
</dbReference>